<dbReference type="Proteomes" id="UP001500212">
    <property type="component" value="Unassembled WGS sequence"/>
</dbReference>
<proteinExistence type="predicted"/>
<reference evidence="3" key="1">
    <citation type="journal article" date="2019" name="Int. J. Syst. Evol. Microbiol.">
        <title>The Global Catalogue of Microorganisms (GCM) 10K type strain sequencing project: providing services to taxonomists for standard genome sequencing and annotation.</title>
        <authorList>
            <consortium name="The Broad Institute Genomics Platform"/>
            <consortium name="The Broad Institute Genome Sequencing Center for Infectious Disease"/>
            <person name="Wu L."/>
            <person name="Ma J."/>
        </authorList>
    </citation>
    <scope>NUCLEOTIDE SEQUENCE [LARGE SCALE GENOMIC DNA]</scope>
    <source>
        <strain evidence="3">JCM 17938</strain>
    </source>
</reference>
<comment type="caution">
    <text evidence="2">The sequence shown here is derived from an EMBL/GenBank/DDBJ whole genome shotgun (WGS) entry which is preliminary data.</text>
</comment>
<dbReference type="EMBL" id="BAABHJ010000039">
    <property type="protein sequence ID" value="GAA4617253.1"/>
    <property type="molecule type" value="Genomic_DNA"/>
</dbReference>
<keyword evidence="1" id="KW-0812">Transmembrane</keyword>
<keyword evidence="1" id="KW-1133">Transmembrane helix</keyword>
<evidence type="ECO:0000256" key="1">
    <source>
        <dbReference type="SAM" id="Phobius"/>
    </source>
</evidence>
<organism evidence="2 3">
    <name type="scientific">Actinoallomurus liliacearum</name>
    <dbReference type="NCBI Taxonomy" id="1080073"/>
    <lineage>
        <taxon>Bacteria</taxon>
        <taxon>Bacillati</taxon>
        <taxon>Actinomycetota</taxon>
        <taxon>Actinomycetes</taxon>
        <taxon>Streptosporangiales</taxon>
        <taxon>Thermomonosporaceae</taxon>
        <taxon>Actinoallomurus</taxon>
    </lineage>
</organism>
<evidence type="ECO:0008006" key="4">
    <source>
        <dbReference type="Google" id="ProtNLM"/>
    </source>
</evidence>
<dbReference type="RefSeq" id="WP_345365492.1">
    <property type="nucleotide sequence ID" value="NZ_BAABHJ010000039.1"/>
</dbReference>
<name>A0ABP8TZ80_9ACTN</name>
<sequence>MHSTPPERPGARSDEGSASVSIAIVFPAIALLFLALAQAVMVAAAHQVALAAAEDGLRLARAHHGALVGGRTAAIAFARQEPVLLAPRAAVAGTTVITVTVRGRAPSLLPGVHLAVAATARGAREVFTTEHTP</sequence>
<gene>
    <name evidence="2" type="ORF">GCM10023195_76950</name>
</gene>
<evidence type="ECO:0000313" key="2">
    <source>
        <dbReference type="EMBL" id="GAA4617253.1"/>
    </source>
</evidence>
<protein>
    <recommendedName>
        <fullName evidence="4">TadE-like protein</fullName>
    </recommendedName>
</protein>
<accession>A0ABP8TZ80</accession>
<feature type="transmembrane region" description="Helical" evidence="1">
    <location>
        <begin position="20"/>
        <end position="44"/>
    </location>
</feature>
<evidence type="ECO:0000313" key="3">
    <source>
        <dbReference type="Proteomes" id="UP001500212"/>
    </source>
</evidence>
<keyword evidence="1" id="KW-0472">Membrane</keyword>
<keyword evidence="3" id="KW-1185">Reference proteome</keyword>